<evidence type="ECO:0000256" key="2">
    <source>
        <dbReference type="ARBA" id="ARBA00005982"/>
    </source>
</evidence>
<feature type="transmembrane region" description="Helical" evidence="6">
    <location>
        <begin position="657"/>
        <end position="681"/>
    </location>
</feature>
<dbReference type="Pfam" id="PF00854">
    <property type="entry name" value="PTR2"/>
    <property type="match status" value="2"/>
</dbReference>
<evidence type="ECO:0000256" key="1">
    <source>
        <dbReference type="ARBA" id="ARBA00004141"/>
    </source>
</evidence>
<dbReference type="PANTHER" id="PTHR11654">
    <property type="entry name" value="OLIGOPEPTIDE TRANSPORTER-RELATED"/>
    <property type="match status" value="1"/>
</dbReference>
<keyword evidence="8" id="KW-1185">Reference proteome</keyword>
<evidence type="ECO:0000313" key="8">
    <source>
        <dbReference type="Proteomes" id="UP000243579"/>
    </source>
</evidence>
<comment type="similarity">
    <text evidence="2">Belongs to the major facilitator superfamily. Proton-dependent oligopeptide transporter (POT/PTR) (TC 2.A.17) family.</text>
</comment>
<feature type="transmembrane region" description="Helical" evidence="6">
    <location>
        <begin position="802"/>
        <end position="822"/>
    </location>
</feature>
<feature type="transmembrane region" description="Helical" evidence="6">
    <location>
        <begin position="255"/>
        <end position="276"/>
    </location>
</feature>
<feature type="transmembrane region" description="Helical" evidence="6">
    <location>
        <begin position="537"/>
        <end position="556"/>
    </location>
</feature>
<feature type="transmembrane region" description="Helical" evidence="6">
    <location>
        <begin position="157"/>
        <end position="181"/>
    </location>
</feature>
<keyword evidence="5 6" id="KW-0472">Membrane</keyword>
<dbReference type="InterPro" id="IPR036259">
    <property type="entry name" value="MFS_trans_sf"/>
</dbReference>
<comment type="subcellular location">
    <subcellularLocation>
        <location evidence="1">Membrane</location>
        <topology evidence="1">Multi-pass membrane protein</topology>
    </subcellularLocation>
</comment>
<dbReference type="GO" id="GO:0022857">
    <property type="term" value="F:transmembrane transporter activity"/>
    <property type="evidence" value="ECO:0007669"/>
    <property type="project" value="InterPro"/>
</dbReference>
<feature type="transmembrane region" description="Helical" evidence="6">
    <location>
        <begin position="413"/>
        <end position="429"/>
    </location>
</feature>
<protein>
    <submittedName>
        <fullName evidence="7">Proton-dependent Oligopeptide Transporter (POT) Family</fullName>
    </submittedName>
</protein>
<feature type="transmembrane region" description="Helical" evidence="6">
    <location>
        <begin position="769"/>
        <end position="790"/>
    </location>
</feature>
<feature type="transmembrane region" description="Helical" evidence="6">
    <location>
        <begin position="1018"/>
        <end position="1037"/>
    </location>
</feature>
<dbReference type="Proteomes" id="UP000243579">
    <property type="component" value="Unassembled WGS sequence"/>
</dbReference>
<dbReference type="InterPro" id="IPR000109">
    <property type="entry name" value="POT_fam"/>
</dbReference>
<feature type="transmembrane region" description="Helical" evidence="6">
    <location>
        <begin position="602"/>
        <end position="619"/>
    </location>
</feature>
<sequence>MDERDELLPHTASIMTGANAVVLMLEFVDALTYYGISQGFKNFMQDRLGYSQVGASSTRSTWTAFCDVVPLLSAYVADEHLGRFRTVALSGIWYCGGILLLALAAHPFVLTHHVDAANIAFLVAIFVGIGVGNGGFDSNLIALGADQFATSDDAAQEAFFSYFYLSINVGSTFSYGYLAYLCVDGMGDVVPAAYGYFATFLFCAVALVFAIAVFISQSHRHRAPITAFVKTPPAQRAFTHTAAYFMSSAHGLTSICLGLGCFCSALVLNFAAVFVTDMATTWVLSCTAGGLICVGGGLWLCKATDATAVDAACAGLHPQAARDLVQVLQILPLGVFLIVWNAVYDQLDANFQSITQQCDLRWFPSAGRDAAQVPGAMLGVFDTLGVALWIPVLDRLVYPWLRRRCAVSSMDKVAAGLFLSSAAMLWVAFVERWRRAAAPIDLGDGGGPVLDAGSHQPMNAVSWTITIPGYLAIALCECLVYIPAYEIFYSQVPVHLKSSAQALNSFMSALGDTLASVVTLLFAAVITDDLNDGHLEYMFAALGGIAAVNAVGFVLVMRQPTSLLLGVAFVDYLTYASVNMGFKNFAQGRLGYSQAGASSLRSSWTAFCDVVPLAAAYVADEFVGRFRVLLFSGAWELGGIALLTVAVHPVVAQGTAHALFLVALFTGIAVGNGGFDANLLAFGADQCGGEPAGFFSHYYMSVNAASTLAHGYLAFVCVDGVAGLIPPTYGYVATYALCGAAMLAVVILFRARAARLWPQLHRSHSAPLVAAAGASIGIGVSLWLSVAWFTKAALPMTTVSDAFHVLRILPFASFLVTWQAVYDQMDANFQSITQQCDVRWRREAGRDAPQVPGAMLGAVDTIGVILWVPLLDHCIFPWLDRRLPGGLRATHKMAAGLFLSSATMLWVGGVEVYRRAAGPLDLGDGLGPVLDAGTHQPLNNVSWLVCVPGYLLMALCESLVNVTAYDLFYSHVPAHLKSSAQALNSFMLAMGDILASLCTLLFAPVITDDLNDGHLEYLFFALAVAAAINAAGFCYVMHTMAF</sequence>
<gene>
    <name evidence="7" type="ORF">ACHHYP_04967</name>
</gene>
<comment type="caution">
    <text evidence="7">The sequence shown here is derived from an EMBL/GenBank/DDBJ whole genome shotgun (WGS) entry which is preliminary data.</text>
</comment>
<feature type="transmembrane region" description="Helical" evidence="6">
    <location>
        <begin position="702"/>
        <end position="725"/>
    </location>
</feature>
<organism evidence="7 8">
    <name type="scientific">Achlya hypogyna</name>
    <name type="common">Oomycete</name>
    <name type="synonym">Protoachlya hypogyna</name>
    <dbReference type="NCBI Taxonomy" id="1202772"/>
    <lineage>
        <taxon>Eukaryota</taxon>
        <taxon>Sar</taxon>
        <taxon>Stramenopiles</taxon>
        <taxon>Oomycota</taxon>
        <taxon>Saprolegniomycetes</taxon>
        <taxon>Saprolegniales</taxon>
        <taxon>Achlyaceae</taxon>
        <taxon>Achlya</taxon>
    </lineage>
</organism>
<feature type="transmembrane region" description="Helical" evidence="6">
    <location>
        <begin position="503"/>
        <end position="525"/>
    </location>
</feature>
<evidence type="ECO:0000256" key="6">
    <source>
        <dbReference type="SAM" id="Phobius"/>
    </source>
</evidence>
<proteinExistence type="inferred from homology"/>
<feature type="transmembrane region" description="Helical" evidence="6">
    <location>
        <begin position="91"/>
        <end position="110"/>
    </location>
</feature>
<evidence type="ECO:0000313" key="7">
    <source>
        <dbReference type="EMBL" id="OQR91121.1"/>
    </source>
</evidence>
<feature type="transmembrane region" description="Helical" evidence="6">
    <location>
        <begin position="324"/>
        <end position="343"/>
    </location>
</feature>
<keyword evidence="4 6" id="KW-1133">Transmembrane helix</keyword>
<dbReference type="AlphaFoldDB" id="A0A1V9YZJ4"/>
<accession>A0A1V9YZJ4</accession>
<evidence type="ECO:0000256" key="4">
    <source>
        <dbReference type="ARBA" id="ARBA00022989"/>
    </source>
</evidence>
<feature type="transmembrane region" description="Helical" evidence="6">
    <location>
        <begin position="371"/>
        <end position="392"/>
    </location>
</feature>
<feature type="transmembrane region" description="Helical" evidence="6">
    <location>
        <begin position="986"/>
        <end position="1006"/>
    </location>
</feature>
<dbReference type="EMBL" id="JNBR01000555">
    <property type="protein sequence ID" value="OQR91121.1"/>
    <property type="molecule type" value="Genomic_DNA"/>
</dbReference>
<evidence type="ECO:0000256" key="3">
    <source>
        <dbReference type="ARBA" id="ARBA00022692"/>
    </source>
</evidence>
<feature type="transmembrane region" description="Helical" evidence="6">
    <location>
        <begin position="731"/>
        <end position="749"/>
    </location>
</feature>
<feature type="transmembrane region" description="Helical" evidence="6">
    <location>
        <begin position="628"/>
        <end position="651"/>
    </location>
</feature>
<name>A0A1V9YZJ4_ACHHY</name>
<reference evidence="7 8" key="1">
    <citation type="journal article" date="2014" name="Genome Biol. Evol.">
        <title>The secreted proteins of Achlya hypogyna and Thraustotheca clavata identify the ancestral oomycete secretome and reveal gene acquisitions by horizontal gene transfer.</title>
        <authorList>
            <person name="Misner I."/>
            <person name="Blouin N."/>
            <person name="Leonard G."/>
            <person name="Richards T.A."/>
            <person name="Lane C.E."/>
        </authorList>
    </citation>
    <scope>NUCLEOTIDE SEQUENCE [LARGE SCALE GENOMIC DNA]</scope>
    <source>
        <strain evidence="7 8">ATCC 48635</strain>
    </source>
</reference>
<feature type="transmembrane region" description="Helical" evidence="6">
    <location>
        <begin position="12"/>
        <end position="36"/>
    </location>
</feature>
<keyword evidence="3 6" id="KW-0812">Transmembrane</keyword>
<evidence type="ECO:0000256" key="5">
    <source>
        <dbReference type="ARBA" id="ARBA00023136"/>
    </source>
</evidence>
<dbReference type="SUPFAM" id="SSF103473">
    <property type="entry name" value="MFS general substrate transporter"/>
    <property type="match status" value="2"/>
</dbReference>
<feature type="transmembrane region" description="Helical" evidence="6">
    <location>
        <begin position="193"/>
        <end position="215"/>
    </location>
</feature>
<feature type="transmembrane region" description="Helical" evidence="6">
    <location>
        <begin position="282"/>
        <end position="301"/>
    </location>
</feature>
<feature type="transmembrane region" description="Helical" evidence="6">
    <location>
        <begin position="563"/>
        <end position="582"/>
    </location>
</feature>
<dbReference type="OrthoDB" id="63849at2759"/>
<dbReference type="GO" id="GO:0016020">
    <property type="term" value="C:membrane"/>
    <property type="evidence" value="ECO:0007669"/>
    <property type="project" value="UniProtKB-SubCell"/>
</dbReference>
<feature type="transmembrane region" description="Helical" evidence="6">
    <location>
        <begin position="460"/>
        <end position="482"/>
    </location>
</feature>
<dbReference type="Gene3D" id="1.20.1250.20">
    <property type="entry name" value="MFS general substrate transporter like domains"/>
    <property type="match status" value="2"/>
</dbReference>
<feature type="transmembrane region" description="Helical" evidence="6">
    <location>
        <begin position="116"/>
        <end position="136"/>
    </location>
</feature>